<organism evidence="3 4">
    <name type="scientific">Bacteroides ovatus</name>
    <dbReference type="NCBI Taxonomy" id="28116"/>
    <lineage>
        <taxon>Bacteria</taxon>
        <taxon>Pseudomonadati</taxon>
        <taxon>Bacteroidota</taxon>
        <taxon>Bacteroidia</taxon>
        <taxon>Bacteroidales</taxon>
        <taxon>Bacteroidaceae</taxon>
        <taxon>Bacteroides</taxon>
    </lineage>
</organism>
<keyword evidence="1" id="KW-0812">Transmembrane</keyword>
<protein>
    <submittedName>
        <fullName evidence="3">Acyltransferase family protein</fullName>
    </submittedName>
</protein>
<keyword evidence="1" id="KW-0472">Membrane</keyword>
<dbReference type="InterPro" id="IPR052734">
    <property type="entry name" value="Nod_factor_acetyltransferase"/>
</dbReference>
<name>A0A5M5BXW1_BACOV</name>
<keyword evidence="1" id="KW-1133">Transmembrane helix</keyword>
<dbReference type="Pfam" id="PF01757">
    <property type="entry name" value="Acyl_transf_3"/>
    <property type="match status" value="1"/>
</dbReference>
<feature type="transmembrane region" description="Helical" evidence="1">
    <location>
        <begin position="64"/>
        <end position="82"/>
    </location>
</feature>
<comment type="caution">
    <text evidence="3">The sequence shown here is derived from an EMBL/GenBank/DDBJ whole genome shotgun (WGS) entry which is preliminary data.</text>
</comment>
<accession>A0A5M5BXW1</accession>
<dbReference type="AlphaFoldDB" id="A0A5M5BXW1"/>
<keyword evidence="3" id="KW-0808">Transferase</keyword>
<feature type="domain" description="Acyltransferase 3" evidence="2">
    <location>
        <begin position="4"/>
        <end position="112"/>
    </location>
</feature>
<sequence length="119" mass="13665">MRIDSLDILKGIGIILVVVGHMIGNQLYIRPWIYAFHMPLFFMLSGYCFNIAKHPQLLPFAVSRVWTLLVPCVLYTVVSLVVSPEYICEGRYYELKTLLPGALWFLPILFIVEVLGYNV</sequence>
<dbReference type="PANTHER" id="PTHR37312:SF1">
    <property type="entry name" value="MEMBRANE-BOUND ACYLTRANSFERASE YKRP-RELATED"/>
    <property type="match status" value="1"/>
</dbReference>
<evidence type="ECO:0000313" key="4">
    <source>
        <dbReference type="Proteomes" id="UP000323717"/>
    </source>
</evidence>
<keyword evidence="3" id="KW-0012">Acyltransferase</keyword>
<evidence type="ECO:0000259" key="2">
    <source>
        <dbReference type="Pfam" id="PF01757"/>
    </source>
</evidence>
<feature type="transmembrane region" description="Helical" evidence="1">
    <location>
        <begin position="12"/>
        <end position="29"/>
    </location>
</feature>
<feature type="non-terminal residue" evidence="3">
    <location>
        <position position="119"/>
    </location>
</feature>
<dbReference type="GO" id="GO:0016747">
    <property type="term" value="F:acyltransferase activity, transferring groups other than amino-acyl groups"/>
    <property type="evidence" value="ECO:0007669"/>
    <property type="project" value="InterPro"/>
</dbReference>
<feature type="transmembrane region" description="Helical" evidence="1">
    <location>
        <begin position="102"/>
        <end position="118"/>
    </location>
</feature>
<gene>
    <name evidence="3" type="ORF">F3D71_26845</name>
</gene>
<dbReference type="Proteomes" id="UP000323717">
    <property type="component" value="Unassembled WGS sequence"/>
</dbReference>
<proteinExistence type="predicted"/>
<reference evidence="3 4" key="1">
    <citation type="journal article" date="2019" name="Nat. Med.">
        <title>A library of human gut bacterial isolates paired with longitudinal multiomics data enables mechanistic microbiome research.</title>
        <authorList>
            <person name="Poyet M."/>
            <person name="Groussin M."/>
            <person name="Gibbons S.M."/>
            <person name="Avila-Pacheco J."/>
            <person name="Jiang X."/>
            <person name="Kearney S.M."/>
            <person name="Perrotta A.R."/>
            <person name="Berdy B."/>
            <person name="Zhao S."/>
            <person name="Lieberman T.D."/>
            <person name="Swanson P.K."/>
            <person name="Smith M."/>
            <person name="Roesemann S."/>
            <person name="Alexander J.E."/>
            <person name="Rich S.A."/>
            <person name="Livny J."/>
            <person name="Vlamakis H."/>
            <person name="Clish C."/>
            <person name="Bullock K."/>
            <person name="Deik A."/>
            <person name="Scott J."/>
            <person name="Pierce K.A."/>
            <person name="Xavier R.J."/>
            <person name="Alm E.J."/>
        </authorList>
    </citation>
    <scope>NUCLEOTIDE SEQUENCE [LARGE SCALE GENOMIC DNA]</scope>
    <source>
        <strain evidence="3 4">BIOML-A163</strain>
    </source>
</reference>
<dbReference type="PANTHER" id="PTHR37312">
    <property type="entry name" value="MEMBRANE-BOUND ACYLTRANSFERASE YKRP-RELATED"/>
    <property type="match status" value="1"/>
</dbReference>
<dbReference type="InterPro" id="IPR002656">
    <property type="entry name" value="Acyl_transf_3_dom"/>
</dbReference>
<evidence type="ECO:0000256" key="1">
    <source>
        <dbReference type="SAM" id="Phobius"/>
    </source>
</evidence>
<evidence type="ECO:0000313" key="3">
    <source>
        <dbReference type="EMBL" id="KAA3937174.1"/>
    </source>
</evidence>
<dbReference type="EMBL" id="VWLE01000648">
    <property type="protein sequence ID" value="KAA3937174.1"/>
    <property type="molecule type" value="Genomic_DNA"/>
</dbReference>